<dbReference type="Gene3D" id="2.60.120.380">
    <property type="match status" value="1"/>
</dbReference>
<comment type="caution">
    <text evidence="3">The sequence shown here is derived from an EMBL/GenBank/DDBJ whole genome shotgun (WGS) entry which is preliminary data.</text>
</comment>
<sequence length="1073" mass="118040">MATVSGMAEKARAVTVGEARSQPSVTQTLLSQNQQPELILQREDALEPGDSVVDGTVYDEFTFEGRAGQAIAVTVRSDEWVGEIIVIDPQGNPVLRPTVECPENLYCADEDPLSSDSLSAVTLTLPQNGTYRLRVQDGEGPYRLAVWDGADAYQMLEQANELLPQAIGVNIDVGTGQTSFEEPDAAVLTQLQSLVSEAYQIFQAAGDEAGQELILTRYPQFATASEGDDSTFELVGQILGSMHGTEPGGPDIEGLGLNYGELVEAGEEELTLARENGGAGLESRALVGLIQNYIGRGQYQQALDALEQYREVELAKASDPDDIAAIEDYTLPELAWIHHLLGQYEKSNAIYKRYFELSIAQQNDQPVDRLSEIPNNSGGTEDLPFFLESASQIFVISYLPYVAYNYYAMGEYQGALDLTERIQQQSERYRDEVWLPLLEDREYADELPPQYQAVQDNALASFEGGGSMNLAVRAHALNALGRHSEAIDTALQVLEKEGTWSASSAGPNALIPLGQAYYALGDLAKAGETYQQLLIVASKLGDRWSEAYAYSRLAELLVDKKQPELAIAFYKKSVNTREAIRSDNQALPRELKLSFVETIAEDYRALADLLLQQDRIFEAQEVLDLLRVQELEDFLHTVRGNEQLDGTLDYWPSEQSILEIYAQELQQGAETPLDAFISRADVQTEVQQLKRTASSQNLNPDSLENLQDNLRALDRAALLYPLVLEDRLEIILVSENDIIRETVPVNRQTLNAEILQFRRDITNINSNPAGSGQQLYTRLIQPLEDKLAAADIQTLLYAADSQLRYIPLSALHDGEQWLVQRYNINQITAASLTDFSAPDSQNLSVIAGAFSEGQYSFEVGDSQFSFSGLPFAGKEVDLIGQEIANSETFFNQQFNPSNVLPNLASYGIVHFATHAAFLPGSPDNSFILFGNGDRINLRDISSWELPNVDLVVLSACETAVSGGLGNGDEILGFGYQIQRTGARAAIASLWQVDDGGTQTLMNSFYLALQNGYSKTEALQRSQLALINDDLSFVGEPRAGIQILDADTGEPIALEGSSEHPYYWAPFILIGNGL</sequence>
<gene>
    <name evidence="3" type="ORF">IQ241_24255</name>
</gene>
<dbReference type="InterPro" id="IPR019734">
    <property type="entry name" value="TPR_rpt"/>
</dbReference>
<protein>
    <submittedName>
        <fullName evidence="3">CHAT domain-containing protein</fullName>
    </submittedName>
</protein>
<dbReference type="PANTHER" id="PTHR10098:SF108">
    <property type="entry name" value="TETRATRICOPEPTIDE REPEAT PROTEIN 28"/>
    <property type="match status" value="1"/>
</dbReference>
<dbReference type="Pfam" id="PF12770">
    <property type="entry name" value="CHAT"/>
    <property type="match status" value="1"/>
</dbReference>
<organism evidence="3 4">
    <name type="scientific">Vasconcelosia minhoensis LEGE 07310</name>
    <dbReference type="NCBI Taxonomy" id="915328"/>
    <lineage>
        <taxon>Bacteria</taxon>
        <taxon>Bacillati</taxon>
        <taxon>Cyanobacteriota</taxon>
        <taxon>Cyanophyceae</taxon>
        <taxon>Nodosilineales</taxon>
        <taxon>Cymatolegaceae</taxon>
        <taxon>Vasconcelosia</taxon>
        <taxon>Vasconcelosia minhoensis</taxon>
    </lineage>
</organism>
<dbReference type="PROSITE" id="PS50005">
    <property type="entry name" value="TPR"/>
    <property type="match status" value="1"/>
</dbReference>
<dbReference type="InterPro" id="IPR024983">
    <property type="entry name" value="CHAT_dom"/>
</dbReference>
<feature type="domain" description="CHAT" evidence="2">
    <location>
        <begin position="771"/>
        <end position="1071"/>
    </location>
</feature>
<keyword evidence="1" id="KW-0802">TPR repeat</keyword>
<dbReference type="SUPFAM" id="SSF48452">
    <property type="entry name" value="TPR-like"/>
    <property type="match status" value="2"/>
</dbReference>
<feature type="repeat" description="TPR" evidence="1">
    <location>
        <begin position="507"/>
        <end position="540"/>
    </location>
</feature>
<dbReference type="Pfam" id="PF13424">
    <property type="entry name" value="TPR_12"/>
    <property type="match status" value="1"/>
</dbReference>
<dbReference type="PANTHER" id="PTHR10098">
    <property type="entry name" value="RAPSYN-RELATED"/>
    <property type="match status" value="1"/>
</dbReference>
<accession>A0A8J7DF35</accession>
<dbReference type="Proteomes" id="UP000636505">
    <property type="component" value="Unassembled WGS sequence"/>
</dbReference>
<proteinExistence type="predicted"/>
<dbReference type="EMBL" id="JADEXG010000106">
    <property type="protein sequence ID" value="MBE9080363.1"/>
    <property type="molecule type" value="Genomic_DNA"/>
</dbReference>
<dbReference type="Gene3D" id="1.25.40.10">
    <property type="entry name" value="Tetratricopeptide repeat domain"/>
    <property type="match status" value="2"/>
</dbReference>
<dbReference type="AlphaFoldDB" id="A0A8J7DF35"/>
<reference evidence="3" key="1">
    <citation type="submission" date="2020-10" db="EMBL/GenBank/DDBJ databases">
        <authorList>
            <person name="Castelo-Branco R."/>
            <person name="Eusebio N."/>
            <person name="Adriana R."/>
            <person name="Vieira A."/>
            <person name="Brugerolle De Fraissinette N."/>
            <person name="Rezende De Castro R."/>
            <person name="Schneider M.P."/>
            <person name="Vasconcelos V."/>
            <person name="Leao P.N."/>
        </authorList>
    </citation>
    <scope>NUCLEOTIDE SEQUENCE</scope>
    <source>
        <strain evidence="3">LEGE 07310</strain>
    </source>
</reference>
<dbReference type="InterPro" id="IPR011990">
    <property type="entry name" value="TPR-like_helical_dom_sf"/>
</dbReference>
<evidence type="ECO:0000256" key="1">
    <source>
        <dbReference type="PROSITE-ProRule" id="PRU00339"/>
    </source>
</evidence>
<dbReference type="SMART" id="SM00028">
    <property type="entry name" value="TPR"/>
    <property type="match status" value="3"/>
</dbReference>
<evidence type="ECO:0000259" key="2">
    <source>
        <dbReference type="Pfam" id="PF12770"/>
    </source>
</evidence>
<keyword evidence="4" id="KW-1185">Reference proteome</keyword>
<evidence type="ECO:0000313" key="4">
    <source>
        <dbReference type="Proteomes" id="UP000636505"/>
    </source>
</evidence>
<evidence type="ECO:0000313" key="3">
    <source>
        <dbReference type="EMBL" id="MBE9080363.1"/>
    </source>
</evidence>
<name>A0A8J7DF35_9CYAN</name>